<protein>
    <submittedName>
        <fullName evidence="1">Uncharacterized protein</fullName>
    </submittedName>
</protein>
<name>A0A6G0ZH82_APHCR</name>
<reference evidence="1 2" key="1">
    <citation type="submission" date="2019-08" db="EMBL/GenBank/DDBJ databases">
        <title>Whole genome of Aphis craccivora.</title>
        <authorList>
            <person name="Voronova N.V."/>
            <person name="Shulinski R.S."/>
            <person name="Bandarenka Y.V."/>
            <person name="Zhorov D.G."/>
            <person name="Warner D."/>
        </authorList>
    </citation>
    <scope>NUCLEOTIDE SEQUENCE [LARGE SCALE GENOMIC DNA]</scope>
    <source>
        <strain evidence="1">180601</strain>
        <tissue evidence="1">Whole Body</tissue>
    </source>
</reference>
<keyword evidence="2" id="KW-1185">Reference proteome</keyword>
<dbReference type="Proteomes" id="UP000478052">
    <property type="component" value="Unassembled WGS sequence"/>
</dbReference>
<accession>A0A6G0ZH82</accession>
<dbReference type="AlphaFoldDB" id="A0A6G0ZH82"/>
<dbReference type="EMBL" id="VUJU01000465">
    <property type="protein sequence ID" value="KAF0770219.1"/>
    <property type="molecule type" value="Genomic_DNA"/>
</dbReference>
<proteinExistence type="predicted"/>
<evidence type="ECO:0000313" key="1">
    <source>
        <dbReference type="EMBL" id="KAF0770219.1"/>
    </source>
</evidence>
<dbReference type="OrthoDB" id="6624189at2759"/>
<evidence type="ECO:0000313" key="2">
    <source>
        <dbReference type="Proteomes" id="UP000478052"/>
    </source>
</evidence>
<organism evidence="1 2">
    <name type="scientific">Aphis craccivora</name>
    <name type="common">Cowpea aphid</name>
    <dbReference type="NCBI Taxonomy" id="307492"/>
    <lineage>
        <taxon>Eukaryota</taxon>
        <taxon>Metazoa</taxon>
        <taxon>Ecdysozoa</taxon>
        <taxon>Arthropoda</taxon>
        <taxon>Hexapoda</taxon>
        <taxon>Insecta</taxon>
        <taxon>Pterygota</taxon>
        <taxon>Neoptera</taxon>
        <taxon>Paraneoptera</taxon>
        <taxon>Hemiptera</taxon>
        <taxon>Sternorrhyncha</taxon>
        <taxon>Aphidomorpha</taxon>
        <taxon>Aphidoidea</taxon>
        <taxon>Aphididae</taxon>
        <taxon>Aphidini</taxon>
        <taxon>Aphis</taxon>
        <taxon>Aphis</taxon>
    </lineage>
</organism>
<gene>
    <name evidence="1" type="ORF">FWK35_00003610</name>
</gene>
<comment type="caution">
    <text evidence="1">The sequence shown here is derived from an EMBL/GenBank/DDBJ whole genome shotgun (WGS) entry which is preliminary data.</text>
</comment>
<sequence>MLLTVLLEGGHAWRKQGSLVRQVIENEPIGKRPLGRPRLRWEDCVKKDLKMIDPGIRWREAAEDRDRWQDLYLAVWS</sequence>